<feature type="region of interest" description="Disordered" evidence="2">
    <location>
        <begin position="155"/>
        <end position="191"/>
    </location>
</feature>
<gene>
    <name evidence="3" type="ORF">C1SCF055_LOCUS23159</name>
</gene>
<dbReference type="PANTHER" id="PTHR11439">
    <property type="entry name" value="GAG-POL-RELATED RETROTRANSPOSON"/>
    <property type="match status" value="1"/>
</dbReference>
<evidence type="ECO:0000313" key="3">
    <source>
        <dbReference type="EMBL" id="CAI3996710.1"/>
    </source>
</evidence>
<evidence type="ECO:0000256" key="2">
    <source>
        <dbReference type="SAM" id="MobiDB-lite"/>
    </source>
</evidence>
<feature type="compositionally biased region" description="Low complexity" evidence="2">
    <location>
        <begin position="42"/>
        <end position="52"/>
    </location>
</feature>
<dbReference type="EMBL" id="CAMXCT020002231">
    <property type="protein sequence ID" value="CAL1150085.1"/>
    <property type="molecule type" value="Genomic_DNA"/>
</dbReference>
<feature type="region of interest" description="Disordered" evidence="2">
    <location>
        <begin position="1"/>
        <end position="87"/>
    </location>
</feature>
<feature type="region of interest" description="Disordered" evidence="2">
    <location>
        <begin position="314"/>
        <end position="471"/>
    </location>
</feature>
<sequence>MHPLRHGCLTVAMSKDRPGSGGLRSGADLASPSPTARYRQPSSGSRSPSTVSLLAGEARSLSLSRLSPGATLRPTTPTYGGFGDRSSTRLELSRTDLLQGLDVGDTETSTIKTGVEELRSAVRELQRQMKQAPRAWRSDIESEVHASQEKKTGSCVWSSTWTSPTRGQIPGKTGKGKAKGQGKAQERTRSARAIERRILRGAARRAEGLLNTTVEAASGTTNRPDHNELDYVEGLRLQAVPEQEVPEFLDVNRTVVGGLPTHSKAGGATKRVWGKFEKDYPSLAKVVQSTPGGKARKSFAQEEGGRRVAQGLVAPRAQVVPTTLPPPEQRGEEEVGEEEETHAATSVWYSVDEFGNFKEEVDDSPEEEERPKTEQASSAASSSSVGVSEVARAVQDLELRSQKASEERNPEGREEGRDYQREELEDREERDYQREELEDRGSNWSETAGTEAGIEEQTDKLTRTETELAQRTQDPLDDAMQTPEEDLLAKAMYTEFERTSKSVFSEEEKVSILAHVAPPELQQSIFMHSDALGTYAKIRDYIEQYLINKNVWKRPQGSQFGITKAANKVDDGGLMDMTVTDSAESLLSVFNMVEKGHAVHFEKNNCHLVTNQNERIPLELHGKRWYLKVKHDQQSSSSSGNGNLRTQRIAPVKGVRFEEEKEPDTWRMETNEEGEFVVRVHNTARFQLFSPERMADLPVPINRLLPGRLTKIYFSEDGSHVEDQSLWTRKQTSAKNMGREWLGESWFRLKPETEIPEKKDAEIEEAKKVEGVRDPDQDMDEFFLDWVYVEDRVQPDPIDQDQAEREVFREQRQLHEEGEVKEQAQEVDVPKAPSAQQREEHRLHHANFEPWCETCIKGQGRGAPHRRSKEDKKEHIIYSDYMFFSVDGEMVNRSEGKKQKGLITVLTAICKDSQYPFAMVVPSKGGGYYSRDALAAWIRDLGWNKVTIQIDQENSMNKLFDRVRDLMPERVEIRKSPRYSSQSLADGEMVNGLIAGKIRTWLCELSESYATKIGTEHYVFPWIVRHSAWTLARFHVNKSKTTAFRVIKGRDYVGELIPFGETVMGKFPKVKDKSAPRWTKGIYAGKKENSDEHMMLTSAGAISFRTVRRLPVGSQFQDAVMEVARGVPWNTVLGIEKAKPEAISSEVKAIVAPEIEGQETYDFEDKSKQENEPIFDDRPEAMAKAKVVHIPQPIVPPLRNAPRSAPSTPKGGKAQKSTKKEDKAPEMQVDDEGERIEIEEKDSKKPRLAEGTTSSAVPGDTGMNPGQPELYRIDTPTDDNMSAAGTASQDMVSGVSNGEVPDAEEMRKKYHMPVNKDHVWFQKWLDERKEYFQSEMVANIMDYLDQIGAAEEEQKKARKMEIKKLNEDFGAFTPSDKTGQPVMMKPPKEWLEDYDDWYLLQPKEVQEELKDVPKEHILWQVDGNLYGRQSAAAQYRDRLEEIITKELPPEQYEFQRGAIDGCVYKCEKTGTVLIHHIDDFDICGPEKVLNDLLMIQFPKNGCKLKMGEMEYPFVGSKTTSEFLGRTKINVEEAVITKPNAKHVEVILKQLGLENAKPGPVPGKKLDLTQDKLLDEKQKAIYASCVGSAIYLSQDRPDIKFSTKELAKRIREPRECDMANLKVLGRYLRGTTNYGHVTKLTEGIDIREGIPMHCYCDSDWAGDQESRRSTSGEAIFVGELVRNGCELIGLVDLTEDTGRGQRLRQLFGGYRGQDIWAILRKLKSMDDGHGLHSMADEAAGIGDLLVTVKIVKIENGALQGEELQVPASPCCTAAEFLQGVGELYLDIQDATMLSLTVDGSIEPRLTMRMSKLATHNLEIRINEDMSYQDEVNAAGNLVKQFAAELQKQVVAGDEYQDITETPEALEIIQLLRVLLEDYKVPSKGPSGCKGIVDEIVTWFEEQEKARFLHAVFDASGRGLGTGSEVAPLKQIRSQVPWQRPRTLGQFQHVEVTPQLMVELEELVPPYAEAVQLLGSKEAFQKERVIGQLEIDRILTPSIRDAYESLPLHLEPLPPETEPPPPPGWASTGRGGGGAPISQQNDAQRPTLQRASTLPPGSEPSERHLAWFRRLESSTTKELDSSGDVDDTIHRWLVIQNHEFASIAKDLPEFRHVFCKSICSALGLPAHGNCVEVVNVTNGSIIVEFLLRPRAHTDSRTAFELSMLLDKQLNSPYSALRRGPLGKYLGSALLLSASPQTVADPELTGVEEEPVEVKLPVTVQNAKVQTNTFELGTPRAAILRGAAASGACTRQEEEEAMQKLRDAVRQLYEARQRQTKAKAAEKQALKEIRDRDMLIAQLRAELED</sequence>
<reference evidence="3" key="1">
    <citation type="submission" date="2022-10" db="EMBL/GenBank/DDBJ databases">
        <authorList>
            <person name="Chen Y."/>
            <person name="Dougan E. K."/>
            <person name="Chan C."/>
            <person name="Rhodes N."/>
            <person name="Thang M."/>
        </authorList>
    </citation>
    <scope>NUCLEOTIDE SEQUENCE</scope>
</reference>
<evidence type="ECO:0000256" key="1">
    <source>
        <dbReference type="SAM" id="Coils"/>
    </source>
</evidence>
<dbReference type="PANTHER" id="PTHR11439:SF483">
    <property type="entry name" value="PEPTIDE SYNTHASE GLIP-LIKE, PUTATIVE (AFU_ORTHOLOGUE AFUA_3G12920)-RELATED"/>
    <property type="match status" value="1"/>
</dbReference>
<dbReference type="EMBL" id="CAMXCT010002231">
    <property type="protein sequence ID" value="CAI3996710.1"/>
    <property type="molecule type" value="Genomic_DNA"/>
</dbReference>
<reference evidence="4 5" key="2">
    <citation type="submission" date="2024-05" db="EMBL/GenBank/DDBJ databases">
        <authorList>
            <person name="Chen Y."/>
            <person name="Shah S."/>
            <person name="Dougan E. K."/>
            <person name="Thang M."/>
            <person name="Chan C."/>
        </authorList>
    </citation>
    <scope>NUCLEOTIDE SEQUENCE [LARGE SCALE GENOMIC DNA]</scope>
</reference>
<feature type="compositionally biased region" description="Polar residues" evidence="2">
    <location>
        <begin position="2035"/>
        <end position="2050"/>
    </location>
</feature>
<feature type="compositionally biased region" description="Pro residues" evidence="2">
    <location>
        <begin position="2010"/>
        <end position="2022"/>
    </location>
</feature>
<organism evidence="3">
    <name type="scientific">Cladocopium goreaui</name>
    <dbReference type="NCBI Taxonomy" id="2562237"/>
    <lineage>
        <taxon>Eukaryota</taxon>
        <taxon>Sar</taxon>
        <taxon>Alveolata</taxon>
        <taxon>Dinophyceae</taxon>
        <taxon>Suessiales</taxon>
        <taxon>Symbiodiniaceae</taxon>
        <taxon>Cladocopium</taxon>
    </lineage>
</organism>
<evidence type="ECO:0000313" key="5">
    <source>
        <dbReference type="Proteomes" id="UP001152797"/>
    </source>
</evidence>
<evidence type="ECO:0000313" key="4">
    <source>
        <dbReference type="EMBL" id="CAL4784022.1"/>
    </source>
</evidence>
<evidence type="ECO:0008006" key="6">
    <source>
        <dbReference type="Google" id="ProtNLM"/>
    </source>
</evidence>
<keyword evidence="5" id="KW-1185">Reference proteome</keyword>
<keyword evidence="1" id="KW-0175">Coiled coil</keyword>
<protein>
    <recommendedName>
        <fullName evidence="6">Integrase catalytic domain-containing protein</fullName>
    </recommendedName>
</protein>
<feature type="compositionally biased region" description="Basic and acidic residues" evidence="2">
    <location>
        <begin position="457"/>
        <end position="468"/>
    </location>
</feature>
<feature type="region of interest" description="Disordered" evidence="2">
    <location>
        <begin position="2007"/>
        <end position="2061"/>
    </location>
</feature>
<dbReference type="OrthoDB" id="437354at2759"/>
<feature type="coiled-coil region" evidence="1">
    <location>
        <begin position="2248"/>
        <end position="2275"/>
    </location>
</feature>
<feature type="compositionally biased region" description="Low complexity" evidence="2">
    <location>
        <begin position="376"/>
        <end position="394"/>
    </location>
</feature>
<dbReference type="EMBL" id="CAMXCT030002231">
    <property type="protein sequence ID" value="CAL4784022.1"/>
    <property type="molecule type" value="Genomic_DNA"/>
</dbReference>
<comment type="caution">
    <text evidence="3">The sequence shown here is derived from an EMBL/GenBank/DDBJ whole genome shotgun (WGS) entry which is preliminary data.</text>
</comment>
<feature type="region of interest" description="Disordered" evidence="2">
    <location>
        <begin position="1190"/>
        <end position="1276"/>
    </location>
</feature>
<feature type="compositionally biased region" description="Basic and acidic residues" evidence="2">
    <location>
        <begin position="815"/>
        <end position="824"/>
    </location>
</feature>
<feature type="compositionally biased region" description="Polar residues" evidence="2">
    <location>
        <begin position="155"/>
        <end position="166"/>
    </location>
</feature>
<feature type="compositionally biased region" description="Basic and acidic residues" evidence="2">
    <location>
        <begin position="395"/>
        <end position="441"/>
    </location>
</feature>
<feature type="region of interest" description="Disordered" evidence="2">
    <location>
        <begin position="815"/>
        <end position="841"/>
    </location>
</feature>
<proteinExistence type="predicted"/>
<name>A0A9P1G3Q8_9DINO</name>
<feature type="compositionally biased region" description="Basic and acidic residues" evidence="2">
    <location>
        <begin position="1235"/>
        <end position="1248"/>
    </location>
</feature>
<dbReference type="Proteomes" id="UP001152797">
    <property type="component" value="Unassembled WGS sequence"/>
</dbReference>
<accession>A0A9P1G3Q8</accession>